<name>A0AAD3T5M7_NEPGR</name>
<accession>A0AAD3T5M7</accession>
<proteinExistence type="predicted"/>
<sequence length="140" mass="15909">METANRPTTHRLLLICLLINIFFLGLLICPSTPGALSHSCVFCQLLGFRQALLNKACETKCQAEKRAELTKANAKEISGDNPLENDQHFREELRNRCMRSNLSLRLSTEKMLSCYLLIILSQIKPNHHVQIKNAEKTSED</sequence>
<keyword evidence="3" id="KW-1185">Reference proteome</keyword>
<evidence type="ECO:0000313" key="3">
    <source>
        <dbReference type="Proteomes" id="UP001279734"/>
    </source>
</evidence>
<gene>
    <name evidence="2" type="ORF">Nepgr_025102</name>
</gene>
<organism evidence="2 3">
    <name type="scientific">Nepenthes gracilis</name>
    <name type="common">Slender pitcher plant</name>
    <dbReference type="NCBI Taxonomy" id="150966"/>
    <lineage>
        <taxon>Eukaryota</taxon>
        <taxon>Viridiplantae</taxon>
        <taxon>Streptophyta</taxon>
        <taxon>Embryophyta</taxon>
        <taxon>Tracheophyta</taxon>
        <taxon>Spermatophyta</taxon>
        <taxon>Magnoliopsida</taxon>
        <taxon>eudicotyledons</taxon>
        <taxon>Gunneridae</taxon>
        <taxon>Pentapetalae</taxon>
        <taxon>Caryophyllales</taxon>
        <taxon>Nepenthaceae</taxon>
        <taxon>Nepenthes</taxon>
    </lineage>
</organism>
<comment type="caution">
    <text evidence="2">The sequence shown here is derived from an EMBL/GenBank/DDBJ whole genome shotgun (WGS) entry which is preliminary data.</text>
</comment>
<dbReference type="EMBL" id="BSYO01000026">
    <property type="protein sequence ID" value="GMH23259.1"/>
    <property type="molecule type" value="Genomic_DNA"/>
</dbReference>
<dbReference type="AlphaFoldDB" id="A0AAD3T5M7"/>
<reference evidence="2" key="1">
    <citation type="submission" date="2023-05" db="EMBL/GenBank/DDBJ databases">
        <title>Nepenthes gracilis genome sequencing.</title>
        <authorList>
            <person name="Fukushima K."/>
        </authorList>
    </citation>
    <scope>NUCLEOTIDE SEQUENCE</scope>
    <source>
        <strain evidence="2">SING2019-196</strain>
    </source>
</reference>
<protein>
    <submittedName>
        <fullName evidence="2">Uncharacterized protein</fullName>
    </submittedName>
</protein>
<feature type="transmembrane region" description="Helical" evidence="1">
    <location>
        <begin position="12"/>
        <end position="36"/>
    </location>
</feature>
<keyword evidence="1" id="KW-0472">Membrane</keyword>
<keyword evidence="1" id="KW-0812">Transmembrane</keyword>
<dbReference type="Proteomes" id="UP001279734">
    <property type="component" value="Unassembled WGS sequence"/>
</dbReference>
<keyword evidence="1" id="KW-1133">Transmembrane helix</keyword>
<evidence type="ECO:0000256" key="1">
    <source>
        <dbReference type="SAM" id="Phobius"/>
    </source>
</evidence>
<evidence type="ECO:0000313" key="2">
    <source>
        <dbReference type="EMBL" id="GMH23259.1"/>
    </source>
</evidence>